<dbReference type="Proteomes" id="UP000298652">
    <property type="component" value="Chromosome 8"/>
</dbReference>
<dbReference type="EMBL" id="CM016559">
    <property type="protein sequence ID" value="TKW01620.1"/>
    <property type="molecule type" value="Genomic_DNA"/>
</dbReference>
<evidence type="ECO:0000256" key="1">
    <source>
        <dbReference type="SAM" id="MobiDB-lite"/>
    </source>
</evidence>
<proteinExistence type="predicted"/>
<feature type="region of interest" description="Disordered" evidence="1">
    <location>
        <begin position="1"/>
        <end position="78"/>
    </location>
</feature>
<evidence type="ECO:0000313" key="2">
    <source>
        <dbReference type="EMBL" id="TKW01620.1"/>
    </source>
</evidence>
<evidence type="ECO:0000313" key="3">
    <source>
        <dbReference type="Proteomes" id="UP000298652"/>
    </source>
</evidence>
<feature type="compositionally biased region" description="Polar residues" evidence="1">
    <location>
        <begin position="8"/>
        <end position="17"/>
    </location>
</feature>
<name>A0A4U6TH28_SETVI</name>
<accession>A0A4U6TH28</accession>
<gene>
    <name evidence="2" type="ORF">SEVIR_8G192900v2</name>
</gene>
<sequence>MAACPSLPTRQRNSGVRTSHPPAQFRSSSRKNPPRSRGPSSCQLGQTELGTSNKQVGSSHPKNDNPVPSPPSLHPNTLLRKLNNSAACSVPCLHPFWNFSGCVGDFEACDLLVSAETRGVGAGDYGHQEEDQPGHMGAAGEDHQHCRRGRCHCHIGVGESTSMVLSEPPELFSLNFFFKKAMGRSAPIGTFHSEEPAARAATASRPRCLCYNLQEQFSLIFTLDTTKKKASVLQILRKNAMDSAGEIFVVAGGFEKLKLLRFAAPVLPPVSFLEGAMPKLESLELSKSSEHTICSPVRCMHPS</sequence>
<feature type="compositionally biased region" description="Polar residues" evidence="1">
    <location>
        <begin position="42"/>
        <end position="60"/>
    </location>
</feature>
<reference evidence="2" key="1">
    <citation type="submission" date="2019-03" db="EMBL/GenBank/DDBJ databases">
        <title>WGS assembly of Setaria viridis.</title>
        <authorList>
            <person name="Huang P."/>
            <person name="Jenkins J."/>
            <person name="Grimwood J."/>
            <person name="Barry K."/>
            <person name="Healey A."/>
            <person name="Mamidi S."/>
            <person name="Sreedasyam A."/>
            <person name="Shu S."/>
            <person name="Feldman M."/>
            <person name="Wu J."/>
            <person name="Yu Y."/>
            <person name="Chen C."/>
            <person name="Johnson J."/>
            <person name="Rokhsar D."/>
            <person name="Baxter I."/>
            <person name="Schmutz J."/>
            <person name="Brutnell T."/>
            <person name="Kellogg E."/>
        </authorList>
    </citation>
    <scope>NUCLEOTIDE SEQUENCE [LARGE SCALE GENOMIC DNA]</scope>
</reference>
<organism evidence="2 3">
    <name type="scientific">Setaria viridis</name>
    <name type="common">Green bristlegrass</name>
    <name type="synonym">Setaria italica subsp. viridis</name>
    <dbReference type="NCBI Taxonomy" id="4556"/>
    <lineage>
        <taxon>Eukaryota</taxon>
        <taxon>Viridiplantae</taxon>
        <taxon>Streptophyta</taxon>
        <taxon>Embryophyta</taxon>
        <taxon>Tracheophyta</taxon>
        <taxon>Spermatophyta</taxon>
        <taxon>Magnoliopsida</taxon>
        <taxon>Liliopsida</taxon>
        <taxon>Poales</taxon>
        <taxon>Poaceae</taxon>
        <taxon>PACMAD clade</taxon>
        <taxon>Panicoideae</taxon>
        <taxon>Panicodae</taxon>
        <taxon>Paniceae</taxon>
        <taxon>Cenchrinae</taxon>
        <taxon>Setaria</taxon>
    </lineage>
</organism>
<keyword evidence="3" id="KW-1185">Reference proteome</keyword>
<protein>
    <submittedName>
        <fullName evidence="2">Uncharacterized protein</fullName>
    </submittedName>
</protein>
<dbReference type="AlphaFoldDB" id="A0A4U6TH28"/>
<dbReference type="Gramene" id="TKW01620">
    <property type="protein sequence ID" value="TKW01620"/>
    <property type="gene ID" value="SEVIR_8G192900v2"/>
</dbReference>